<keyword evidence="3" id="KW-1185">Reference proteome</keyword>
<dbReference type="InterPro" id="IPR010730">
    <property type="entry name" value="HET"/>
</dbReference>
<sequence>MSNDLDLNAGLPFLDDTIYEPLGAELFQLTLTRRNKAEIFEYALSTLSSSQRKSASVIANLHKWDPSVASLFTQRSFDTILNTPFRLIFPNSSLQSFEETGLYVRQYIAVSYCWRSPEFLSDDYRRHGDWPISKPFVDAILEDKDHPREGIWMDQLCIDQGSTEDKLRSVAAMDVIYKSCIRLVVLLEDVTLDTVEIELVKGRGFGDRKPVLSRKPGPSEASALISFYEKVNRARWWDRAWCFHEFNVNEPWSDKRQCNEIHNATFIIGAVGGKTIKMKWFTLSSIMVEALNVLLEESGHAVSAFKGQNIFIGVDRGDKFKDGWHASLMARYNGVAGKGCSQMPDRLSIMINMCGLGLAYAGGAIKSMDDFLYIGVLLALAAGEAYPMTTFDGTHASLNGKPTWLNHRTTTEFTVVRRFQGNSLNSVYRISPQKITLDLVFFSNMWESIDFTHMRATYAVFPETIPTTTPDNHYQGHFLDAMVSNHPDELYEEIRRTFLAGCVSNGYNFTARLWKQLQHNVVIPTYDTGNYKDLAPNPVLLTAARRLLEQLLPITSLLSLPSPEIFSLQDAHLFITWLTDPRSIYYIFFTVNIRFGRQLDDLAFLTSKKMVEGFEKQCTKNLRLAIPKDLINESCMGLRVWILQPKGESEWRLVGKALLLGEGDLMDIVKRKQGHDAKDEGESDTLWIERATVGG</sequence>
<dbReference type="EMBL" id="WVTA01000017">
    <property type="protein sequence ID" value="KAK3201119.1"/>
    <property type="molecule type" value="Genomic_DNA"/>
</dbReference>
<dbReference type="Pfam" id="PF06985">
    <property type="entry name" value="HET"/>
    <property type="match status" value="1"/>
</dbReference>
<evidence type="ECO:0000313" key="3">
    <source>
        <dbReference type="Proteomes" id="UP001280581"/>
    </source>
</evidence>
<dbReference type="PANTHER" id="PTHR24148:SF73">
    <property type="entry name" value="HET DOMAIN PROTEIN (AFU_ORTHOLOGUE AFUA_8G01020)"/>
    <property type="match status" value="1"/>
</dbReference>
<reference evidence="2 3" key="1">
    <citation type="submission" date="2021-02" db="EMBL/GenBank/DDBJ databases">
        <title>Genome assembly of Pseudopithomyces chartarum.</title>
        <authorList>
            <person name="Jauregui R."/>
            <person name="Singh J."/>
            <person name="Voisey C."/>
        </authorList>
    </citation>
    <scope>NUCLEOTIDE SEQUENCE [LARGE SCALE GENOMIC DNA]</scope>
    <source>
        <strain evidence="2 3">AGR01</strain>
    </source>
</reference>
<proteinExistence type="predicted"/>
<evidence type="ECO:0000259" key="1">
    <source>
        <dbReference type="Pfam" id="PF06985"/>
    </source>
</evidence>
<name>A0AAN6LNW7_9PLEO</name>
<comment type="caution">
    <text evidence="2">The sequence shown here is derived from an EMBL/GenBank/DDBJ whole genome shotgun (WGS) entry which is preliminary data.</text>
</comment>
<organism evidence="2 3">
    <name type="scientific">Pseudopithomyces chartarum</name>
    <dbReference type="NCBI Taxonomy" id="1892770"/>
    <lineage>
        <taxon>Eukaryota</taxon>
        <taxon>Fungi</taxon>
        <taxon>Dikarya</taxon>
        <taxon>Ascomycota</taxon>
        <taxon>Pezizomycotina</taxon>
        <taxon>Dothideomycetes</taxon>
        <taxon>Pleosporomycetidae</taxon>
        <taxon>Pleosporales</taxon>
        <taxon>Massarineae</taxon>
        <taxon>Didymosphaeriaceae</taxon>
        <taxon>Pseudopithomyces</taxon>
    </lineage>
</organism>
<gene>
    <name evidence="2" type="ORF">GRF29_213g1129461</name>
</gene>
<evidence type="ECO:0000313" key="2">
    <source>
        <dbReference type="EMBL" id="KAK3201119.1"/>
    </source>
</evidence>
<dbReference type="PANTHER" id="PTHR24148">
    <property type="entry name" value="ANKYRIN REPEAT DOMAIN-CONTAINING PROTEIN 39 HOMOLOG-RELATED"/>
    <property type="match status" value="1"/>
</dbReference>
<dbReference type="InterPro" id="IPR052895">
    <property type="entry name" value="HetReg/Transcr_Mod"/>
</dbReference>
<dbReference type="Proteomes" id="UP001280581">
    <property type="component" value="Unassembled WGS sequence"/>
</dbReference>
<accession>A0AAN6LNW7</accession>
<feature type="domain" description="Heterokaryon incompatibility" evidence="1">
    <location>
        <begin position="107"/>
        <end position="245"/>
    </location>
</feature>
<dbReference type="AlphaFoldDB" id="A0AAN6LNW7"/>
<protein>
    <recommendedName>
        <fullName evidence="1">Heterokaryon incompatibility domain-containing protein</fullName>
    </recommendedName>
</protein>